<dbReference type="Proteomes" id="UP001245285">
    <property type="component" value="Unassembled WGS sequence"/>
</dbReference>
<comment type="caution">
    <text evidence="1">The sequence shown here is derived from an EMBL/GenBank/DDBJ whole genome shotgun (WGS) entry which is preliminary data.</text>
</comment>
<evidence type="ECO:0000313" key="1">
    <source>
        <dbReference type="EMBL" id="MDT0647420.1"/>
    </source>
</evidence>
<sequence>MSGNFLTSSRLRFIKLTSTFSHSEKFQITSQMQRAAYSIPSNISEGCGRDSDKDFNRFLQISLGSAHELEYFVLLAKDLNFIEESIYQDLDVRINLIKQKLFSLSQKLKA</sequence>
<evidence type="ECO:0000313" key="2">
    <source>
        <dbReference type="Proteomes" id="UP001245285"/>
    </source>
</evidence>
<dbReference type="EMBL" id="JAVRHO010000016">
    <property type="protein sequence ID" value="MDT0647420.1"/>
    <property type="molecule type" value="Genomic_DNA"/>
</dbReference>
<reference evidence="1 2" key="1">
    <citation type="submission" date="2023-09" db="EMBL/GenBank/DDBJ databases">
        <authorList>
            <person name="Rey-Velasco X."/>
        </authorList>
    </citation>
    <scope>NUCLEOTIDE SEQUENCE [LARGE SCALE GENOMIC DNA]</scope>
    <source>
        <strain evidence="1 2">F260</strain>
    </source>
</reference>
<organism evidence="1 2">
    <name type="scientific">Autumnicola lenta</name>
    <dbReference type="NCBI Taxonomy" id="3075593"/>
    <lineage>
        <taxon>Bacteria</taxon>
        <taxon>Pseudomonadati</taxon>
        <taxon>Bacteroidota</taxon>
        <taxon>Flavobacteriia</taxon>
        <taxon>Flavobacteriales</taxon>
        <taxon>Flavobacteriaceae</taxon>
        <taxon>Autumnicola</taxon>
    </lineage>
</organism>
<dbReference type="RefSeq" id="WP_311495566.1">
    <property type="nucleotide sequence ID" value="NZ_JAVRHO010000016.1"/>
</dbReference>
<name>A0ABU3CM41_9FLAO</name>
<gene>
    <name evidence="1" type="ORF">RM545_12030</name>
</gene>
<dbReference type="InterPro" id="IPR012657">
    <property type="entry name" value="23S_rRNA-intervening_sequence"/>
</dbReference>
<accession>A0ABU3CM41</accession>
<dbReference type="Gene3D" id="1.20.1440.60">
    <property type="entry name" value="23S rRNA-intervening sequence"/>
    <property type="match status" value="1"/>
</dbReference>
<protein>
    <submittedName>
        <fullName evidence="1">Four helix bundle protein</fullName>
    </submittedName>
</protein>
<dbReference type="CDD" id="cd16377">
    <property type="entry name" value="23S_rRNA_IVP_like"/>
    <property type="match status" value="1"/>
</dbReference>
<dbReference type="NCBIfam" id="TIGR02436">
    <property type="entry name" value="four helix bundle protein"/>
    <property type="match status" value="1"/>
</dbReference>
<proteinExistence type="predicted"/>
<dbReference type="PANTHER" id="PTHR38471:SF2">
    <property type="entry name" value="FOUR HELIX BUNDLE PROTEIN"/>
    <property type="match status" value="1"/>
</dbReference>
<dbReference type="Pfam" id="PF05635">
    <property type="entry name" value="23S_rRNA_IVP"/>
    <property type="match status" value="1"/>
</dbReference>
<dbReference type="InterPro" id="IPR036583">
    <property type="entry name" value="23S_rRNA_IVS_sf"/>
</dbReference>
<dbReference type="PANTHER" id="PTHR38471">
    <property type="entry name" value="FOUR HELIX BUNDLE PROTEIN"/>
    <property type="match status" value="1"/>
</dbReference>
<keyword evidence="2" id="KW-1185">Reference proteome</keyword>
<dbReference type="SUPFAM" id="SSF158446">
    <property type="entry name" value="IVS-encoded protein-like"/>
    <property type="match status" value="1"/>
</dbReference>